<organism evidence="1">
    <name type="scientific">Ixodes ricinus</name>
    <name type="common">Common tick</name>
    <name type="synonym">Acarus ricinus</name>
    <dbReference type="NCBI Taxonomy" id="34613"/>
    <lineage>
        <taxon>Eukaryota</taxon>
        <taxon>Metazoa</taxon>
        <taxon>Ecdysozoa</taxon>
        <taxon>Arthropoda</taxon>
        <taxon>Chelicerata</taxon>
        <taxon>Arachnida</taxon>
        <taxon>Acari</taxon>
        <taxon>Parasitiformes</taxon>
        <taxon>Ixodida</taxon>
        <taxon>Ixodoidea</taxon>
        <taxon>Ixodidae</taxon>
        <taxon>Ixodinae</taxon>
        <taxon>Ixodes</taxon>
    </lineage>
</organism>
<name>A0A6B0V214_IXORI</name>
<accession>A0A6B0V214</accession>
<dbReference type="AlphaFoldDB" id="A0A6B0V214"/>
<reference evidence="1" key="1">
    <citation type="submission" date="2019-12" db="EMBL/GenBank/DDBJ databases">
        <title>An insight into the sialome of adult female Ixodes ricinus ticks feeding for 6 days.</title>
        <authorList>
            <person name="Perner J."/>
            <person name="Ribeiro J.M.C."/>
        </authorList>
    </citation>
    <scope>NUCLEOTIDE SEQUENCE</scope>
    <source>
        <strain evidence="1">Semi-engorged</strain>
        <tissue evidence="1">Salivary glands</tissue>
    </source>
</reference>
<sequence length="203" mass="22112">MAVPVAALGVAVAESDVAPPKPLLGKEFEAGAFPHRQGHLLAGLEHRNGLGKLDVEESLTVHFRDLITDLESRDFGETVKLHRLHEDAWQFRGSLDDAAAKTRATDPRNEDFGFDRLVEAGTAANGVRSVGTAAARIRLHHFPSDGIPFIVFNRDHSDAFNLEQDGGPRLEQCQDLLVDEVVDGIAIDADNLVADPESSMVRF</sequence>
<evidence type="ECO:0000313" key="1">
    <source>
        <dbReference type="EMBL" id="MXU96059.1"/>
    </source>
</evidence>
<dbReference type="EMBL" id="GIFC01013976">
    <property type="protein sequence ID" value="MXU96059.1"/>
    <property type="molecule type" value="Transcribed_RNA"/>
</dbReference>
<proteinExistence type="predicted"/>
<protein>
    <submittedName>
        <fullName evidence="1">Uncharacterized protein</fullName>
    </submittedName>
</protein>